<dbReference type="AlphaFoldDB" id="A0A0U5AVE2"/>
<dbReference type="RefSeq" id="WP_096463233.1">
    <property type="nucleotide sequence ID" value="NZ_AP017312.1"/>
</dbReference>
<dbReference type="Pfam" id="PF12729">
    <property type="entry name" value="4HB_MCP_1"/>
    <property type="match status" value="1"/>
</dbReference>
<name>A0A0U5AVE2_9BACL</name>
<evidence type="ECO:0000259" key="2">
    <source>
        <dbReference type="Pfam" id="PF12729"/>
    </source>
</evidence>
<sequence>MKWTIMKKLIGGFSLVLILLVSTSVIAVTKMTGMGSKVDEINATWFPAALLVHDMKIDFINIDRLSLRLTLESKPEEKEQLVIRIQDSLEKLKKEQEQYEKDFLTDPEEKKLYDSKPVD</sequence>
<dbReference type="Proteomes" id="UP000217696">
    <property type="component" value="Chromosome"/>
</dbReference>
<dbReference type="EMBL" id="AP017312">
    <property type="protein sequence ID" value="BAU26162.1"/>
    <property type="molecule type" value="Genomic_DNA"/>
</dbReference>
<accession>A0A0U5AVE2</accession>
<dbReference type="InterPro" id="IPR024478">
    <property type="entry name" value="HlyB_4HB_MCP"/>
</dbReference>
<reference evidence="3 4" key="1">
    <citation type="submission" date="2015-12" db="EMBL/GenBank/DDBJ databases">
        <title>Genome sequence of Aneurinibacillus soli.</title>
        <authorList>
            <person name="Lee J.S."/>
            <person name="Lee K.C."/>
            <person name="Kim K.K."/>
            <person name="Lee B.W."/>
        </authorList>
    </citation>
    <scope>NUCLEOTIDE SEQUENCE [LARGE SCALE GENOMIC DNA]</scope>
    <source>
        <strain evidence="3 4">CB4</strain>
    </source>
</reference>
<gene>
    <name evidence="3" type="ORF">CB4_00264</name>
</gene>
<organism evidence="3 4">
    <name type="scientific">Aneurinibacillus soli</name>
    <dbReference type="NCBI Taxonomy" id="1500254"/>
    <lineage>
        <taxon>Bacteria</taxon>
        <taxon>Bacillati</taxon>
        <taxon>Bacillota</taxon>
        <taxon>Bacilli</taxon>
        <taxon>Bacillales</taxon>
        <taxon>Paenibacillaceae</taxon>
        <taxon>Aneurinibacillus group</taxon>
        <taxon>Aneurinibacillus</taxon>
    </lineage>
</organism>
<proteinExistence type="predicted"/>
<keyword evidence="4" id="KW-1185">Reference proteome</keyword>
<feature type="region of interest" description="Disordered" evidence="1">
    <location>
        <begin position="100"/>
        <end position="119"/>
    </location>
</feature>
<evidence type="ECO:0000256" key="1">
    <source>
        <dbReference type="SAM" id="MobiDB-lite"/>
    </source>
</evidence>
<dbReference type="KEGG" id="asoc:CB4_00264"/>
<evidence type="ECO:0000313" key="4">
    <source>
        <dbReference type="Proteomes" id="UP000217696"/>
    </source>
</evidence>
<protein>
    <submittedName>
        <fullName evidence="3">Four helix bundle sensory module for signal transduction</fullName>
    </submittedName>
</protein>
<evidence type="ECO:0000313" key="3">
    <source>
        <dbReference type="EMBL" id="BAU26162.1"/>
    </source>
</evidence>
<feature type="domain" description="Chemotaxis methyl-accepting receptor HlyB-like 4HB MCP" evidence="2">
    <location>
        <begin position="2"/>
        <end position="113"/>
    </location>
</feature>